<dbReference type="Pfam" id="PF17802">
    <property type="entry name" value="SpaA"/>
    <property type="match status" value="1"/>
</dbReference>
<organism evidence="5 6">
    <name type="scientific">Lacticaseibacillus sharpeae JCM 1186 = DSM 20505</name>
    <dbReference type="NCBI Taxonomy" id="1291052"/>
    <lineage>
        <taxon>Bacteria</taxon>
        <taxon>Bacillati</taxon>
        <taxon>Bacillota</taxon>
        <taxon>Bacilli</taxon>
        <taxon>Lactobacillales</taxon>
        <taxon>Lactobacillaceae</taxon>
        <taxon>Lacticaseibacillus</taxon>
    </lineage>
</organism>
<protein>
    <submittedName>
        <fullName evidence="5">Pilus subunit protein</fullName>
    </submittedName>
</protein>
<evidence type="ECO:0000259" key="3">
    <source>
        <dbReference type="Pfam" id="PF16555"/>
    </source>
</evidence>
<evidence type="ECO:0000313" key="5">
    <source>
        <dbReference type="EMBL" id="KRM55756.1"/>
    </source>
</evidence>
<dbReference type="InterPro" id="IPR041033">
    <property type="entry name" value="SpaA_PFL_dom_1"/>
</dbReference>
<dbReference type="NCBIfam" id="TIGR04226">
    <property type="entry name" value="RrgB_K2N_iso_D2"/>
    <property type="match status" value="1"/>
</dbReference>
<keyword evidence="2" id="KW-0732">Signal</keyword>
<dbReference type="RefSeq" id="WP_054680091.1">
    <property type="nucleotide sequence ID" value="NZ_AYYO01000013.1"/>
</dbReference>
<feature type="chain" id="PRO_5038507318" evidence="2">
    <location>
        <begin position="29"/>
        <end position="519"/>
    </location>
</feature>
<dbReference type="InterPro" id="IPR048052">
    <property type="entry name" value="FM1-like"/>
</dbReference>
<dbReference type="Gene3D" id="2.60.40.740">
    <property type="match status" value="1"/>
</dbReference>
<comment type="caution">
    <text evidence="5">The sequence shown here is derived from an EMBL/GenBank/DDBJ whole genome shotgun (WGS) entry which is preliminary data.</text>
</comment>
<keyword evidence="1" id="KW-0472">Membrane</keyword>
<evidence type="ECO:0000313" key="6">
    <source>
        <dbReference type="Proteomes" id="UP000051679"/>
    </source>
</evidence>
<gene>
    <name evidence="5" type="ORF">FC18_GL001024</name>
</gene>
<dbReference type="InterPro" id="IPR013783">
    <property type="entry name" value="Ig-like_fold"/>
</dbReference>
<dbReference type="InterPro" id="IPR032364">
    <property type="entry name" value="GramPos_pilinD1_N"/>
</dbReference>
<feature type="domain" description="SpaA-like prealbumin fold" evidence="4">
    <location>
        <begin position="374"/>
        <end position="473"/>
    </location>
</feature>
<dbReference type="EMBL" id="AYYO01000013">
    <property type="protein sequence ID" value="KRM55756.1"/>
    <property type="molecule type" value="Genomic_DNA"/>
</dbReference>
<reference evidence="5 6" key="1">
    <citation type="journal article" date="2015" name="Genome Announc.">
        <title>Expanding the biotechnology potential of lactobacilli through comparative genomics of 213 strains and associated genera.</title>
        <authorList>
            <person name="Sun Z."/>
            <person name="Harris H.M."/>
            <person name="McCann A."/>
            <person name="Guo C."/>
            <person name="Argimon S."/>
            <person name="Zhang W."/>
            <person name="Yang X."/>
            <person name="Jeffery I.B."/>
            <person name="Cooney J.C."/>
            <person name="Kagawa T.F."/>
            <person name="Liu W."/>
            <person name="Song Y."/>
            <person name="Salvetti E."/>
            <person name="Wrobel A."/>
            <person name="Rasinkangas P."/>
            <person name="Parkhill J."/>
            <person name="Rea M.C."/>
            <person name="O'Sullivan O."/>
            <person name="Ritari J."/>
            <person name="Douillard F.P."/>
            <person name="Paul Ross R."/>
            <person name="Yang R."/>
            <person name="Briner A.E."/>
            <person name="Felis G.E."/>
            <person name="de Vos W.M."/>
            <person name="Barrangou R."/>
            <person name="Klaenhammer T.R."/>
            <person name="Caufield P.W."/>
            <person name="Cui Y."/>
            <person name="Zhang H."/>
            <person name="O'Toole P.W."/>
        </authorList>
    </citation>
    <scope>NUCLEOTIDE SEQUENCE [LARGE SCALE GENOMIC DNA]</scope>
    <source>
        <strain evidence="5 6">DSM 20505</strain>
    </source>
</reference>
<keyword evidence="1" id="KW-0812">Transmembrane</keyword>
<sequence>MKTSMISRTWRGTIAIAMALTAASSIMGAVPTIAASKTGDNVDITINKKDGLDLNGLHQNTGVEMDEFKNQDPVNGAGFTVYDVTEYFYDAFDGTNGEDLYEKLKDEWSTILAGNADKIKAGKQQMTADGGQTTFKDLPIQVEYNKVLRNAVYVIAETTTVENMTPALPMVVALPVYMPGSKTEVNKNIQLYPKNYGVDKVLLDTKGDPVDEENNPLYDFEVGKVLTYRVKYVIPEDIGKLNTAETAALYSQFAVKDAMTEVGTTFRKISSVKIGDDDVMSKFGPEAAGVTLTKEESSENAAWWQMDYDMSNDSMRTRLEEEAGNTLVVEYQVVINENAVPDTKINNDFVVSFNRDGKPISQTDDGPNITTGGYKFKKVDSTTNEKLPGAKFKIQKAGTELYAKFVGTWEAPTSIEWVSKGEATEVESNSDGHIILQGLEHGNYVLVETAPPDGYVNPVNPDTTFTVKEGSYTVTELPQIKNTPNTPGKLPLTGGIGLITLVVVGGALMGASALKKKED</sequence>
<dbReference type="AlphaFoldDB" id="A0A0R1ZXT7"/>
<dbReference type="Pfam" id="PF16555">
    <property type="entry name" value="GramPos_pilinD1"/>
    <property type="match status" value="1"/>
</dbReference>
<evidence type="ECO:0000259" key="4">
    <source>
        <dbReference type="Pfam" id="PF17802"/>
    </source>
</evidence>
<feature type="transmembrane region" description="Helical" evidence="1">
    <location>
        <begin position="492"/>
        <end position="514"/>
    </location>
</feature>
<evidence type="ECO:0000256" key="2">
    <source>
        <dbReference type="SAM" id="SignalP"/>
    </source>
</evidence>
<dbReference type="InterPro" id="IPR026466">
    <property type="entry name" value="Fim_isopep_form_D2_dom"/>
</dbReference>
<dbReference type="NCBIfam" id="NF033902">
    <property type="entry name" value="iso_D2_wall_anc"/>
    <property type="match status" value="1"/>
</dbReference>
<feature type="signal peptide" evidence="2">
    <location>
        <begin position="1"/>
        <end position="28"/>
    </location>
</feature>
<dbReference type="Gene3D" id="2.60.40.10">
    <property type="entry name" value="Immunoglobulins"/>
    <property type="match status" value="2"/>
</dbReference>
<dbReference type="Proteomes" id="UP000051679">
    <property type="component" value="Unassembled WGS sequence"/>
</dbReference>
<proteinExistence type="predicted"/>
<feature type="domain" description="Gram-positive pilin subunit D1 N-terminal" evidence="3">
    <location>
        <begin position="40"/>
        <end position="195"/>
    </location>
</feature>
<accession>A0A0R1ZXT7</accession>
<keyword evidence="1" id="KW-1133">Transmembrane helix</keyword>
<evidence type="ECO:0000256" key="1">
    <source>
        <dbReference type="SAM" id="Phobius"/>
    </source>
</evidence>
<dbReference type="PATRIC" id="fig|1291052.5.peg.1036"/>
<dbReference type="STRING" id="1291052.FC18_GL001024"/>
<keyword evidence="6" id="KW-1185">Reference proteome</keyword>
<dbReference type="OrthoDB" id="2249722at2"/>
<name>A0A0R1ZXT7_9LACO</name>